<dbReference type="EMBL" id="JAULUE010002069">
    <property type="protein sequence ID" value="KAK5875052.1"/>
    <property type="molecule type" value="Genomic_DNA"/>
</dbReference>
<dbReference type="InterPro" id="IPR013783">
    <property type="entry name" value="Ig-like_fold"/>
</dbReference>
<organism evidence="11 12">
    <name type="scientific">Champsocephalus esox</name>
    <name type="common">pike icefish</name>
    <dbReference type="NCBI Taxonomy" id="159716"/>
    <lineage>
        <taxon>Eukaryota</taxon>
        <taxon>Metazoa</taxon>
        <taxon>Chordata</taxon>
        <taxon>Craniata</taxon>
        <taxon>Vertebrata</taxon>
        <taxon>Euteleostomi</taxon>
        <taxon>Actinopterygii</taxon>
        <taxon>Neopterygii</taxon>
        <taxon>Teleostei</taxon>
        <taxon>Neoteleostei</taxon>
        <taxon>Acanthomorphata</taxon>
        <taxon>Eupercaria</taxon>
        <taxon>Perciformes</taxon>
        <taxon>Notothenioidei</taxon>
        <taxon>Channichthyidae</taxon>
        <taxon>Champsocephalus</taxon>
    </lineage>
</organism>
<protein>
    <recommendedName>
        <fullName evidence="10">Ig-like domain-containing protein</fullName>
    </recommendedName>
</protein>
<dbReference type="Pfam" id="PF07686">
    <property type="entry name" value="V-set"/>
    <property type="match status" value="1"/>
</dbReference>
<keyword evidence="7" id="KW-0325">Glycoprotein</keyword>
<dbReference type="PANTHER" id="PTHR46841">
    <property type="entry name" value="OX-2 MEMBRANE GLYCOPROTEIN"/>
    <property type="match status" value="1"/>
</dbReference>
<dbReference type="SMART" id="SM00406">
    <property type="entry name" value="IGv"/>
    <property type="match status" value="1"/>
</dbReference>
<dbReference type="Proteomes" id="UP001335648">
    <property type="component" value="Unassembled WGS sequence"/>
</dbReference>
<comment type="subcellular location">
    <subcellularLocation>
        <location evidence="1">Membrane</location>
        <topology evidence="1">Single-pass membrane protein</topology>
    </subcellularLocation>
</comment>
<dbReference type="GO" id="GO:0016020">
    <property type="term" value="C:membrane"/>
    <property type="evidence" value="ECO:0007669"/>
    <property type="project" value="UniProtKB-SubCell"/>
</dbReference>
<dbReference type="Pfam" id="PF08205">
    <property type="entry name" value="C2-set_2"/>
    <property type="match status" value="1"/>
</dbReference>
<keyword evidence="6" id="KW-1015">Disulfide bond</keyword>
<evidence type="ECO:0000256" key="7">
    <source>
        <dbReference type="ARBA" id="ARBA00023180"/>
    </source>
</evidence>
<dbReference type="GO" id="GO:0034113">
    <property type="term" value="P:heterotypic cell-cell adhesion"/>
    <property type="evidence" value="ECO:0007669"/>
    <property type="project" value="TreeGrafter"/>
</dbReference>
<dbReference type="GO" id="GO:0009986">
    <property type="term" value="C:cell surface"/>
    <property type="evidence" value="ECO:0007669"/>
    <property type="project" value="TreeGrafter"/>
</dbReference>
<reference evidence="11 12" key="1">
    <citation type="journal article" date="2023" name="Mol. Biol. Evol.">
        <title>Genomics of Secondarily Temperate Adaptation in the Only Non-Antarctic Icefish.</title>
        <authorList>
            <person name="Rivera-Colon A.G."/>
            <person name="Rayamajhi N."/>
            <person name="Minhas B.F."/>
            <person name="Madrigal G."/>
            <person name="Bilyk K.T."/>
            <person name="Yoon V."/>
            <person name="Hune M."/>
            <person name="Gregory S."/>
            <person name="Cheng C.H.C."/>
            <person name="Catchen J.M."/>
        </authorList>
    </citation>
    <scope>NUCLEOTIDE SEQUENCE [LARGE SCALE GENOMIC DNA]</scope>
    <source>
        <strain evidence="11">JC2023a</strain>
    </source>
</reference>
<evidence type="ECO:0000259" key="10">
    <source>
        <dbReference type="PROSITE" id="PS50835"/>
    </source>
</evidence>
<dbReference type="SUPFAM" id="SSF48726">
    <property type="entry name" value="Immunoglobulin"/>
    <property type="match status" value="2"/>
</dbReference>
<evidence type="ECO:0000256" key="6">
    <source>
        <dbReference type="ARBA" id="ARBA00023157"/>
    </source>
</evidence>
<sequence length="314" mass="35006">MGRTESALGRRLKVQQQQQNKMLLILTLTALLFTTSMSQITGYGNMTVDYGQDSKYGCAVANLKDVQQVTWQRLVPDRPIENLATYSKRFGEHVNDPYRGKVIFTEATLSSSSITLANVTWEDESCYICSFNRYPDGSMRKQICFTVQGISSFKTEVHAPSSDPEEEEKEFVFSCSATGKPAPTIKWEIPSQATHTHRQPITTVANGDKTFTSSSNLTLRLPAGWEGHVVCLLNSGAMGQRSERIPFSLPAREKQEEEGKTQSTSATALVTSTVVSVIIIIIIIIIVVVVIKRTRSRRPEERKMGNTDFNLVLM</sequence>
<dbReference type="Gene3D" id="2.60.40.10">
    <property type="entry name" value="Immunoglobulins"/>
    <property type="match status" value="2"/>
</dbReference>
<evidence type="ECO:0000313" key="12">
    <source>
        <dbReference type="Proteomes" id="UP001335648"/>
    </source>
</evidence>
<dbReference type="GO" id="GO:0098632">
    <property type="term" value="F:cell-cell adhesion mediator activity"/>
    <property type="evidence" value="ECO:0007669"/>
    <property type="project" value="InterPro"/>
</dbReference>
<evidence type="ECO:0000256" key="2">
    <source>
        <dbReference type="ARBA" id="ARBA00022692"/>
    </source>
</evidence>
<evidence type="ECO:0000256" key="1">
    <source>
        <dbReference type="ARBA" id="ARBA00004167"/>
    </source>
</evidence>
<dbReference type="InterPro" id="IPR013162">
    <property type="entry name" value="CD80_C2-set"/>
</dbReference>
<keyword evidence="5 9" id="KW-0472">Membrane</keyword>
<dbReference type="GO" id="GO:0043025">
    <property type="term" value="C:neuronal cell body"/>
    <property type="evidence" value="ECO:0007669"/>
    <property type="project" value="TreeGrafter"/>
</dbReference>
<dbReference type="InterPro" id="IPR013106">
    <property type="entry name" value="Ig_V-set"/>
</dbReference>
<comment type="caution">
    <text evidence="11">The sequence shown here is derived from an EMBL/GenBank/DDBJ whole genome shotgun (WGS) entry which is preliminary data.</text>
</comment>
<evidence type="ECO:0000256" key="3">
    <source>
        <dbReference type="ARBA" id="ARBA00022729"/>
    </source>
</evidence>
<proteinExistence type="predicted"/>
<evidence type="ECO:0000256" key="9">
    <source>
        <dbReference type="SAM" id="Phobius"/>
    </source>
</evidence>
<dbReference type="PANTHER" id="PTHR46841:SF7">
    <property type="entry name" value="IG-LIKE DOMAIN-CONTAINING PROTEIN"/>
    <property type="match status" value="1"/>
</dbReference>
<dbReference type="InterPro" id="IPR007110">
    <property type="entry name" value="Ig-like_dom"/>
</dbReference>
<evidence type="ECO:0000313" key="11">
    <source>
        <dbReference type="EMBL" id="KAK5875052.1"/>
    </source>
</evidence>
<feature type="domain" description="Ig-like" evidence="10">
    <location>
        <begin position="35"/>
        <end position="146"/>
    </location>
</feature>
<evidence type="ECO:0000256" key="8">
    <source>
        <dbReference type="ARBA" id="ARBA00023319"/>
    </source>
</evidence>
<keyword evidence="8" id="KW-0393">Immunoglobulin domain</keyword>
<keyword evidence="2 9" id="KW-0812">Transmembrane</keyword>
<dbReference type="AlphaFoldDB" id="A0AAN8AYU1"/>
<name>A0AAN8AYU1_9TELE</name>
<keyword evidence="12" id="KW-1185">Reference proteome</keyword>
<dbReference type="InterPro" id="IPR036179">
    <property type="entry name" value="Ig-like_dom_sf"/>
</dbReference>
<evidence type="ECO:0000256" key="4">
    <source>
        <dbReference type="ARBA" id="ARBA00022989"/>
    </source>
</evidence>
<dbReference type="GO" id="GO:0150079">
    <property type="term" value="P:negative regulation of neuroinflammatory response"/>
    <property type="evidence" value="ECO:0007669"/>
    <property type="project" value="TreeGrafter"/>
</dbReference>
<accession>A0AAN8AYU1</accession>
<keyword evidence="4 9" id="KW-1133">Transmembrane helix</keyword>
<keyword evidence="3" id="KW-0732">Signal</keyword>
<feature type="transmembrane region" description="Helical" evidence="9">
    <location>
        <begin position="268"/>
        <end position="291"/>
    </location>
</feature>
<dbReference type="PROSITE" id="PS50835">
    <property type="entry name" value="IG_LIKE"/>
    <property type="match status" value="1"/>
</dbReference>
<evidence type="ECO:0000256" key="5">
    <source>
        <dbReference type="ARBA" id="ARBA00023136"/>
    </source>
</evidence>
<dbReference type="GO" id="GO:0030424">
    <property type="term" value="C:axon"/>
    <property type="evidence" value="ECO:0007669"/>
    <property type="project" value="TreeGrafter"/>
</dbReference>
<gene>
    <name evidence="11" type="ORF">CesoFtcFv8_027581</name>
</gene>
<dbReference type="InterPro" id="IPR047164">
    <property type="entry name" value="OX2G-like"/>
</dbReference>